<evidence type="ECO:0000313" key="4">
    <source>
        <dbReference type="EMBL" id="TQN71019.1"/>
    </source>
</evidence>
<evidence type="ECO:0000313" key="5">
    <source>
        <dbReference type="Proteomes" id="UP000326340"/>
    </source>
</evidence>
<sequence length="322" mass="36196">MYRTARPMLAFGTAAAAVRPRAFPRTQPTAKRIAAAPGAVATRSYAGKANPADLRLSSRLNKQFALKDPNYSASEMEKTISMAHIMLPDTHPPTGTFVPVPFSQLDKSPKALWEYTLARIKQRAKDFATVFGAKISSMPTWTTRPRAQLDRMKIIPEAKALHQRLGEAIAAGDKNTLREICTPRLFETLSATVSRRRPDEKVTWELLRYIGRPRVVSHKVAVLPPIGKGPVIQQVVVAISSAQRLGKVDKNTGKEIKDCLRVQNQTEYVVLSRQFDPKTWKPKKWVVWGNTKPTTLKDWRLEEKGMQQMEQKDFAKRRGGKA</sequence>
<dbReference type="EMBL" id="PUHP01000314">
    <property type="protein sequence ID" value="TQN71019.1"/>
    <property type="molecule type" value="Genomic_DNA"/>
</dbReference>
<keyword evidence="3" id="KW-0496">Mitochondrion</keyword>
<gene>
    <name evidence="4" type="ORF">CSHISOI_04388</name>
</gene>
<evidence type="ECO:0000256" key="3">
    <source>
        <dbReference type="ARBA" id="ARBA00023128"/>
    </source>
</evidence>
<dbReference type="Pfam" id="PF07961">
    <property type="entry name" value="MBA1"/>
    <property type="match status" value="1"/>
</dbReference>
<comment type="subcellular location">
    <subcellularLocation>
        <location evidence="1">Mitochondrion</location>
    </subcellularLocation>
</comment>
<dbReference type="PANTHER" id="PTHR28554">
    <property type="entry name" value="39S RIBOSOMAL PROTEIN L45, MITOCHONDRIAL"/>
    <property type="match status" value="1"/>
</dbReference>
<dbReference type="GO" id="GO:0032979">
    <property type="term" value="P:protein insertion into mitochondrial inner membrane from matrix"/>
    <property type="evidence" value="ECO:0007669"/>
    <property type="project" value="InterPro"/>
</dbReference>
<dbReference type="InterPro" id="IPR051975">
    <property type="entry name" value="mtLSU_mL45"/>
</dbReference>
<protein>
    <recommendedName>
        <fullName evidence="6">Tim44-like domain-containing protein</fullName>
    </recommendedName>
</protein>
<keyword evidence="2" id="KW-0809">Transit peptide</keyword>
<name>A0A5Q4BWP2_9PEZI</name>
<keyword evidence="5" id="KW-1185">Reference proteome</keyword>
<evidence type="ECO:0000256" key="1">
    <source>
        <dbReference type="ARBA" id="ARBA00004173"/>
    </source>
</evidence>
<evidence type="ECO:0000256" key="2">
    <source>
        <dbReference type="ARBA" id="ARBA00022946"/>
    </source>
</evidence>
<evidence type="ECO:0008006" key="6">
    <source>
        <dbReference type="Google" id="ProtNLM"/>
    </source>
</evidence>
<proteinExistence type="predicted"/>
<dbReference type="Proteomes" id="UP000326340">
    <property type="component" value="Unassembled WGS sequence"/>
</dbReference>
<dbReference type="InterPro" id="IPR024621">
    <property type="entry name" value="Mba1"/>
</dbReference>
<dbReference type="GO" id="GO:0005743">
    <property type="term" value="C:mitochondrial inner membrane"/>
    <property type="evidence" value="ECO:0007669"/>
    <property type="project" value="InterPro"/>
</dbReference>
<dbReference type="OrthoDB" id="19619at2759"/>
<accession>A0A5Q4BWP2</accession>
<dbReference type="PANTHER" id="PTHR28554:SF1">
    <property type="entry name" value="LARGE RIBOSOMAL SUBUNIT PROTEIN ML45"/>
    <property type="match status" value="1"/>
</dbReference>
<reference evidence="4 5" key="1">
    <citation type="journal article" date="2019" name="Sci. Rep.">
        <title>Colletotrichum shisoi sp. nov., an anthracnose pathogen of Perilla frutescens in Japan: molecular phylogenetic, morphological and genomic evidence.</title>
        <authorList>
            <person name="Gan P."/>
            <person name="Tsushima A."/>
            <person name="Hiroyama R."/>
            <person name="Narusaka M."/>
            <person name="Takano Y."/>
            <person name="Narusaka Y."/>
            <person name="Kawaradani M."/>
            <person name="Damm U."/>
            <person name="Shirasu K."/>
        </authorList>
    </citation>
    <scope>NUCLEOTIDE SEQUENCE [LARGE SCALE GENOMIC DNA]</scope>
    <source>
        <strain evidence="4 5">PG-2018a</strain>
    </source>
</reference>
<comment type="caution">
    <text evidence="4">The sequence shown here is derived from an EMBL/GenBank/DDBJ whole genome shotgun (WGS) entry which is preliminary data.</text>
</comment>
<dbReference type="AlphaFoldDB" id="A0A5Q4BWP2"/>
<organism evidence="4 5">
    <name type="scientific">Colletotrichum shisoi</name>
    <dbReference type="NCBI Taxonomy" id="2078593"/>
    <lineage>
        <taxon>Eukaryota</taxon>
        <taxon>Fungi</taxon>
        <taxon>Dikarya</taxon>
        <taxon>Ascomycota</taxon>
        <taxon>Pezizomycotina</taxon>
        <taxon>Sordariomycetes</taxon>
        <taxon>Hypocreomycetidae</taxon>
        <taxon>Glomerellales</taxon>
        <taxon>Glomerellaceae</taxon>
        <taxon>Colletotrichum</taxon>
        <taxon>Colletotrichum destructivum species complex</taxon>
    </lineage>
</organism>
<dbReference type="Gene3D" id="3.10.450.240">
    <property type="match status" value="1"/>
</dbReference>